<protein>
    <submittedName>
        <fullName evidence="3">DNA replication regulator Sld3</fullName>
    </submittedName>
</protein>
<reference evidence="3 4" key="1">
    <citation type="journal article" date="2021" name="Environ. Microbiol.">
        <title>Gene family expansions and transcriptome signatures uncover fungal adaptations to wood decay.</title>
        <authorList>
            <person name="Hage H."/>
            <person name="Miyauchi S."/>
            <person name="Viragh M."/>
            <person name="Drula E."/>
            <person name="Min B."/>
            <person name="Chaduli D."/>
            <person name="Navarro D."/>
            <person name="Favel A."/>
            <person name="Norest M."/>
            <person name="Lesage-Meessen L."/>
            <person name="Balint B."/>
            <person name="Merenyi Z."/>
            <person name="de Eugenio L."/>
            <person name="Morin E."/>
            <person name="Martinez A.T."/>
            <person name="Baldrian P."/>
            <person name="Stursova M."/>
            <person name="Martinez M.J."/>
            <person name="Novotny C."/>
            <person name="Magnuson J.K."/>
            <person name="Spatafora J.W."/>
            <person name="Maurice S."/>
            <person name="Pangilinan J."/>
            <person name="Andreopoulos W."/>
            <person name="LaButti K."/>
            <person name="Hundley H."/>
            <person name="Na H."/>
            <person name="Kuo A."/>
            <person name="Barry K."/>
            <person name="Lipzen A."/>
            <person name="Henrissat B."/>
            <person name="Riley R."/>
            <person name="Ahrendt S."/>
            <person name="Nagy L.G."/>
            <person name="Grigoriev I.V."/>
            <person name="Martin F."/>
            <person name="Rosso M.N."/>
        </authorList>
    </citation>
    <scope>NUCLEOTIDE SEQUENCE [LARGE SCALE GENOMIC DNA]</scope>
    <source>
        <strain evidence="3 4">CIRM-BRFM 1785</strain>
    </source>
</reference>
<gene>
    <name evidence="3" type="ORF">C8Q71DRAFT_274315</name>
</gene>
<feature type="compositionally biased region" description="Basic and acidic residues" evidence="1">
    <location>
        <begin position="465"/>
        <end position="483"/>
    </location>
</feature>
<accession>A0ABQ8K5A7</accession>
<dbReference type="InterPro" id="IPR042511">
    <property type="entry name" value="Sld3"/>
</dbReference>
<feature type="region of interest" description="Disordered" evidence="1">
    <location>
        <begin position="254"/>
        <end position="274"/>
    </location>
</feature>
<dbReference type="PANTHER" id="PTHR28067">
    <property type="entry name" value="DNA REPLICATION REGULATOR SLD3"/>
    <property type="match status" value="1"/>
</dbReference>
<feature type="domain" description="DNA replication regulator Sld3 C-terminal" evidence="2">
    <location>
        <begin position="82"/>
        <end position="438"/>
    </location>
</feature>
<organism evidence="3 4">
    <name type="scientific">Rhodofomes roseus</name>
    <dbReference type="NCBI Taxonomy" id="34475"/>
    <lineage>
        <taxon>Eukaryota</taxon>
        <taxon>Fungi</taxon>
        <taxon>Dikarya</taxon>
        <taxon>Basidiomycota</taxon>
        <taxon>Agaricomycotina</taxon>
        <taxon>Agaricomycetes</taxon>
        <taxon>Polyporales</taxon>
        <taxon>Rhodofomes</taxon>
    </lineage>
</organism>
<feature type="region of interest" description="Disordered" evidence="1">
    <location>
        <begin position="195"/>
        <end position="229"/>
    </location>
</feature>
<evidence type="ECO:0000256" key="1">
    <source>
        <dbReference type="SAM" id="MobiDB-lite"/>
    </source>
</evidence>
<feature type="compositionally biased region" description="Basic and acidic residues" evidence="1">
    <location>
        <begin position="351"/>
        <end position="364"/>
    </location>
</feature>
<dbReference type="Gene3D" id="1.20.58.2130">
    <property type="match status" value="1"/>
</dbReference>
<evidence type="ECO:0000313" key="4">
    <source>
        <dbReference type="Proteomes" id="UP000814176"/>
    </source>
</evidence>
<dbReference type="RefSeq" id="XP_047775000.1">
    <property type="nucleotide sequence ID" value="XM_047917441.1"/>
</dbReference>
<feature type="compositionally biased region" description="Basic residues" evidence="1">
    <location>
        <begin position="212"/>
        <end position="221"/>
    </location>
</feature>
<dbReference type="PANTHER" id="PTHR28067:SF1">
    <property type="entry name" value="DNA REPLICATION REGULATOR SLD3"/>
    <property type="match status" value="1"/>
</dbReference>
<dbReference type="Proteomes" id="UP000814176">
    <property type="component" value="Unassembled WGS sequence"/>
</dbReference>
<dbReference type="Pfam" id="PF08639">
    <property type="entry name" value="Sld3_STD"/>
    <property type="match status" value="1"/>
</dbReference>
<dbReference type="InterPro" id="IPR013948">
    <property type="entry name" value="DNA_replication_reg_Sld3_C"/>
</dbReference>
<evidence type="ECO:0000259" key="2">
    <source>
        <dbReference type="Pfam" id="PF08639"/>
    </source>
</evidence>
<feature type="region of interest" description="Disordered" evidence="1">
    <location>
        <begin position="458"/>
        <end position="550"/>
    </location>
</feature>
<feature type="compositionally biased region" description="Polar residues" evidence="1">
    <location>
        <begin position="336"/>
        <end position="349"/>
    </location>
</feature>
<comment type="caution">
    <text evidence="3">The sequence shown here is derived from an EMBL/GenBank/DDBJ whole genome shotgun (WGS) entry which is preliminary data.</text>
</comment>
<sequence length="572" mass="63237">MVAILPPVYSLSAECPVKWTVAQERALNSDAQGCGSGLGTTGAAAYARKTYLRFLWLPESMMPLRALVPSLWRIQSDPSSSSSFRSNSHPLHELLRPLLLTPRSASQKYHTRLNQMIEEETSAGDDEEQMVWLAYRNAKGDAELVEQTQDASGTVSMFDAEEAWKDRWLAKMEQREVQIQIILHFFLLSLPGAPSQLPEEPQPELPAYLSPSKKRKRKHKVATPPPQGPTLEECIELFMDKLSMWQLMSALDAQDAQRDRGNPHAKGKQKAADERDWMQAFCEDIVEPRFKTKLPDLCKLLRSKVFQDSSFTDDPDDLLSSPPVSPRPAAKRLKTSAASSQHTSFSRTQPRTKDAQPDPRELQRARSRSLTVTLEQERARSRSISTGPGNALRKRAIVREVSMTTAFKSKAQAKAREKEQATAKARVAAQKEKAKTLTDAGAAKALARTKSSVKGVTLVEATPVKPKERSGRGASETEEHGEMEAGEGAAPLPRCELGNIVEGDEDEDEWTLPSSPDILLLGSGSGSGSHLTNASSRVSDDDDDDDDDVLGWMARNTHLVTDTPTKPKRTKH</sequence>
<keyword evidence="4" id="KW-1185">Reference proteome</keyword>
<evidence type="ECO:0000313" key="3">
    <source>
        <dbReference type="EMBL" id="KAH9831954.1"/>
    </source>
</evidence>
<proteinExistence type="predicted"/>
<dbReference type="GeneID" id="71998173"/>
<dbReference type="EMBL" id="JADCUA010000023">
    <property type="protein sequence ID" value="KAH9831954.1"/>
    <property type="molecule type" value="Genomic_DNA"/>
</dbReference>
<feature type="region of interest" description="Disordered" evidence="1">
    <location>
        <begin position="310"/>
        <end position="390"/>
    </location>
</feature>
<name>A0ABQ8K5A7_9APHY</name>
<feature type="compositionally biased region" description="Acidic residues" evidence="1">
    <location>
        <begin position="540"/>
        <end position="549"/>
    </location>
</feature>